<keyword evidence="1" id="KW-0479">Metal-binding</keyword>
<keyword evidence="8" id="KW-1185">Reference proteome</keyword>
<dbReference type="PROSITE" id="PS51485">
    <property type="entry name" value="PHYTOCYANIN"/>
    <property type="match status" value="1"/>
</dbReference>
<dbReference type="InterPro" id="IPR003245">
    <property type="entry name" value="Phytocyanin_dom"/>
</dbReference>
<gene>
    <name evidence="9" type="primary">LOC111011792</name>
</gene>
<dbReference type="GO" id="GO:0046872">
    <property type="term" value="F:metal ion binding"/>
    <property type="evidence" value="ECO:0007669"/>
    <property type="project" value="UniProtKB-KW"/>
</dbReference>
<dbReference type="InterPro" id="IPR008972">
    <property type="entry name" value="Cupredoxin"/>
</dbReference>
<sequence length="133" mass="13839">MGKGQARGSAAVGIGSAVAVAAVIGLVVLSQLESVEAATFTVGDAGGWTFNVQSWPNGKRFRAGDILKFNYISTVHNVVVVDKGGYTNCITPAGAKVYKSGKDLIRLPKGQSYFICNFAGHCESGMKIAVNAI</sequence>
<dbReference type="KEGG" id="mcha:111011792"/>
<evidence type="ECO:0000259" key="7">
    <source>
        <dbReference type="PROSITE" id="PS51485"/>
    </source>
</evidence>
<dbReference type="InterPro" id="IPR039391">
    <property type="entry name" value="Phytocyanin-like"/>
</dbReference>
<evidence type="ECO:0000313" key="9">
    <source>
        <dbReference type="RefSeq" id="XP_022141378.1"/>
    </source>
</evidence>
<feature type="domain" description="Phytocyanin" evidence="7">
    <location>
        <begin position="38"/>
        <end position="133"/>
    </location>
</feature>
<dbReference type="RefSeq" id="XP_022141378.1">
    <property type="nucleotide sequence ID" value="XM_022285686.1"/>
</dbReference>
<protein>
    <recommendedName>
        <fullName evidence="4">Basic blue protein</fullName>
    </recommendedName>
    <alternativeName>
        <fullName evidence="5">Plantacyanin</fullName>
    </alternativeName>
</protein>
<keyword evidence="6" id="KW-1133">Transmembrane helix</keyword>
<evidence type="ECO:0000256" key="4">
    <source>
        <dbReference type="ARBA" id="ARBA00071970"/>
    </source>
</evidence>
<organism evidence="8 9">
    <name type="scientific">Momordica charantia</name>
    <name type="common">Bitter gourd</name>
    <name type="synonym">Balsam pear</name>
    <dbReference type="NCBI Taxonomy" id="3673"/>
    <lineage>
        <taxon>Eukaryota</taxon>
        <taxon>Viridiplantae</taxon>
        <taxon>Streptophyta</taxon>
        <taxon>Embryophyta</taxon>
        <taxon>Tracheophyta</taxon>
        <taxon>Spermatophyta</taxon>
        <taxon>Magnoliopsida</taxon>
        <taxon>eudicotyledons</taxon>
        <taxon>Gunneridae</taxon>
        <taxon>Pentapetalae</taxon>
        <taxon>rosids</taxon>
        <taxon>fabids</taxon>
        <taxon>Cucurbitales</taxon>
        <taxon>Cucurbitaceae</taxon>
        <taxon>Momordiceae</taxon>
        <taxon>Momordica</taxon>
    </lineage>
</organism>
<feature type="transmembrane region" description="Helical" evidence="6">
    <location>
        <begin position="12"/>
        <end position="32"/>
    </location>
</feature>
<evidence type="ECO:0000256" key="1">
    <source>
        <dbReference type="ARBA" id="ARBA00022723"/>
    </source>
</evidence>
<evidence type="ECO:0000256" key="3">
    <source>
        <dbReference type="ARBA" id="ARBA00023157"/>
    </source>
</evidence>
<evidence type="ECO:0000256" key="5">
    <source>
        <dbReference type="ARBA" id="ARBA00082491"/>
    </source>
</evidence>
<dbReference type="InterPro" id="IPR041844">
    <property type="entry name" value="Plantacyanin"/>
</dbReference>
<dbReference type="GO" id="GO:0005886">
    <property type="term" value="C:plasma membrane"/>
    <property type="evidence" value="ECO:0007669"/>
    <property type="project" value="TreeGrafter"/>
</dbReference>
<evidence type="ECO:0000256" key="6">
    <source>
        <dbReference type="SAM" id="Phobius"/>
    </source>
</evidence>
<dbReference type="GO" id="GO:0009055">
    <property type="term" value="F:electron transfer activity"/>
    <property type="evidence" value="ECO:0007669"/>
    <property type="project" value="InterPro"/>
</dbReference>
<keyword evidence="6" id="KW-0472">Membrane</keyword>
<dbReference type="FunFam" id="2.60.40.420:FF:000013">
    <property type="entry name" value="basic blue protein-like"/>
    <property type="match status" value="1"/>
</dbReference>
<dbReference type="GeneID" id="111011792"/>
<keyword evidence="2" id="KW-0186">Copper</keyword>
<keyword evidence="3" id="KW-1015">Disulfide bond</keyword>
<dbReference type="OrthoDB" id="1934652at2759"/>
<evidence type="ECO:0000313" key="8">
    <source>
        <dbReference type="Proteomes" id="UP000504603"/>
    </source>
</evidence>
<dbReference type="PANTHER" id="PTHR33021:SF424">
    <property type="entry name" value="BASIC BLUE PROTEIN"/>
    <property type="match status" value="1"/>
</dbReference>
<dbReference type="Pfam" id="PF02298">
    <property type="entry name" value="Cu_bind_like"/>
    <property type="match status" value="1"/>
</dbReference>
<reference evidence="9" key="1">
    <citation type="submission" date="2025-08" db="UniProtKB">
        <authorList>
            <consortium name="RefSeq"/>
        </authorList>
    </citation>
    <scope>IDENTIFICATION</scope>
    <source>
        <strain evidence="9">OHB3-1</strain>
    </source>
</reference>
<accession>A0A6J1CKC7</accession>
<dbReference type="Gene3D" id="2.60.40.420">
    <property type="entry name" value="Cupredoxins - blue copper proteins"/>
    <property type="match status" value="1"/>
</dbReference>
<proteinExistence type="predicted"/>
<name>A0A6J1CKC7_MOMCH</name>
<dbReference type="SUPFAM" id="SSF49503">
    <property type="entry name" value="Cupredoxins"/>
    <property type="match status" value="1"/>
</dbReference>
<evidence type="ECO:0000256" key="2">
    <source>
        <dbReference type="ARBA" id="ARBA00023008"/>
    </source>
</evidence>
<keyword evidence="6" id="KW-0812">Transmembrane</keyword>
<dbReference type="Proteomes" id="UP000504603">
    <property type="component" value="Unplaced"/>
</dbReference>
<dbReference type="CDD" id="cd11013">
    <property type="entry name" value="Plantacyanin"/>
    <property type="match status" value="1"/>
</dbReference>
<dbReference type="PANTHER" id="PTHR33021">
    <property type="entry name" value="BLUE COPPER PROTEIN"/>
    <property type="match status" value="1"/>
</dbReference>
<dbReference type="AlphaFoldDB" id="A0A6J1CKC7"/>